<name>A0A812VQ31_9DINO</name>
<dbReference type="EMBL" id="CAJNJA010029875">
    <property type="protein sequence ID" value="CAE7635451.1"/>
    <property type="molecule type" value="Genomic_DNA"/>
</dbReference>
<accession>A0A812VQ31</accession>
<evidence type="ECO:0000256" key="1">
    <source>
        <dbReference type="ARBA" id="ARBA00022618"/>
    </source>
</evidence>
<dbReference type="InterPro" id="IPR048258">
    <property type="entry name" value="Cyclins_cyclin-box"/>
</dbReference>
<comment type="caution">
    <text evidence="7">The sequence shown here is derived from an EMBL/GenBank/DDBJ whole genome shotgun (WGS) entry which is preliminary data.</text>
</comment>
<organism evidence="7 8">
    <name type="scientific">Symbiodinium necroappetens</name>
    <dbReference type="NCBI Taxonomy" id="1628268"/>
    <lineage>
        <taxon>Eukaryota</taxon>
        <taxon>Sar</taxon>
        <taxon>Alveolata</taxon>
        <taxon>Dinophyceae</taxon>
        <taxon>Suessiales</taxon>
        <taxon>Symbiodiniaceae</taxon>
        <taxon>Symbiodinium</taxon>
    </lineage>
</organism>
<protein>
    <submittedName>
        <fullName evidence="7">CYCA2-3 protein</fullName>
    </submittedName>
</protein>
<dbReference type="SMART" id="SM00385">
    <property type="entry name" value="CYCLIN"/>
    <property type="match status" value="1"/>
</dbReference>
<evidence type="ECO:0000313" key="8">
    <source>
        <dbReference type="Proteomes" id="UP000601435"/>
    </source>
</evidence>
<evidence type="ECO:0000256" key="4">
    <source>
        <dbReference type="RuleBase" id="RU000383"/>
    </source>
</evidence>
<dbReference type="GO" id="GO:0044772">
    <property type="term" value="P:mitotic cell cycle phase transition"/>
    <property type="evidence" value="ECO:0007669"/>
    <property type="project" value="InterPro"/>
</dbReference>
<reference evidence="7" key="1">
    <citation type="submission" date="2021-02" db="EMBL/GenBank/DDBJ databases">
        <authorList>
            <person name="Dougan E. K."/>
            <person name="Rhodes N."/>
            <person name="Thang M."/>
            <person name="Chan C."/>
        </authorList>
    </citation>
    <scope>NUCLEOTIDE SEQUENCE</scope>
</reference>
<sequence>MECVMPLSDITNIQSCADEWKAKGQPAHKSKQNRGPQNGSVAPRRPRASAERKQQAHQAPVRQALLPKDMDVPSTKPGLGGRFLGGASSPLGMEVEESESDRMVLNAAQDLWQVWVSQCTEHASAPRGLSPWMQFVLWKFGRSGPPGLVNALMRPPPGIPKPPSTEVPIRPYMNFICEELQEGSFATLIDNEFLELYGPAGTRVKVKELGEDGLVHVAIVDSDRSAWIPKEYLKAEPTSHSQLQELLAGGLLLDGCHRHTERARPYSEDIHACIGSGDRQQSVLWLAQVCSIHQLDDSVLFVCVMLLDRYCATSEDHMELGRAHRTVLAIFSIALKVLGVAAGGGNQHEHLRFIAEGLGENKFSKQDIIRAELEVLQALGFDVAAHSPLDFLESFLFSVERPRLSGTSALACMATFLLQLSLGDANLLHRYPYAALAAGAVYVGLWCTQASSERCQLLLQDAREALSPKPQPAAMDMVPEDEIFTDFDFAICEV</sequence>
<proteinExistence type="inferred from homology"/>
<evidence type="ECO:0000256" key="2">
    <source>
        <dbReference type="ARBA" id="ARBA00023127"/>
    </source>
</evidence>
<dbReference type="SUPFAM" id="SSF47954">
    <property type="entry name" value="Cyclin-like"/>
    <property type="match status" value="1"/>
</dbReference>
<dbReference type="Proteomes" id="UP000601435">
    <property type="component" value="Unassembled WGS sequence"/>
</dbReference>
<dbReference type="PANTHER" id="PTHR10177">
    <property type="entry name" value="CYCLINS"/>
    <property type="match status" value="1"/>
</dbReference>
<keyword evidence="1" id="KW-0132">Cell division</keyword>
<evidence type="ECO:0000256" key="5">
    <source>
        <dbReference type="SAM" id="MobiDB-lite"/>
    </source>
</evidence>
<gene>
    <name evidence="7" type="primary">CYCA2-3</name>
    <name evidence="7" type="ORF">SNEC2469_LOCUS17928</name>
</gene>
<dbReference type="InterPro" id="IPR006671">
    <property type="entry name" value="Cyclin_N"/>
</dbReference>
<dbReference type="Gene3D" id="1.10.472.10">
    <property type="entry name" value="Cyclin-like"/>
    <property type="match status" value="2"/>
</dbReference>
<dbReference type="InterPro" id="IPR013763">
    <property type="entry name" value="Cyclin-like_dom"/>
</dbReference>
<dbReference type="PROSITE" id="PS00292">
    <property type="entry name" value="CYCLINS"/>
    <property type="match status" value="1"/>
</dbReference>
<dbReference type="InterPro" id="IPR039361">
    <property type="entry name" value="Cyclin"/>
</dbReference>
<keyword evidence="2 4" id="KW-0195">Cyclin</keyword>
<keyword evidence="8" id="KW-1185">Reference proteome</keyword>
<evidence type="ECO:0000256" key="3">
    <source>
        <dbReference type="ARBA" id="ARBA00023306"/>
    </source>
</evidence>
<feature type="region of interest" description="Disordered" evidence="5">
    <location>
        <begin position="19"/>
        <end position="87"/>
    </location>
</feature>
<evidence type="ECO:0000313" key="7">
    <source>
        <dbReference type="EMBL" id="CAE7635451.1"/>
    </source>
</evidence>
<feature type="domain" description="Cyclin-like" evidence="6">
    <location>
        <begin position="284"/>
        <end position="377"/>
    </location>
</feature>
<dbReference type="OrthoDB" id="415461at2759"/>
<dbReference type="InterPro" id="IPR036915">
    <property type="entry name" value="Cyclin-like_sf"/>
</dbReference>
<dbReference type="GO" id="GO:0016538">
    <property type="term" value="F:cyclin-dependent protein serine/threonine kinase regulator activity"/>
    <property type="evidence" value="ECO:0007669"/>
    <property type="project" value="InterPro"/>
</dbReference>
<comment type="similarity">
    <text evidence="4">Belongs to the cyclin family.</text>
</comment>
<evidence type="ECO:0000259" key="6">
    <source>
        <dbReference type="SMART" id="SM00385"/>
    </source>
</evidence>
<dbReference type="Pfam" id="PF00134">
    <property type="entry name" value="Cyclin_N"/>
    <property type="match status" value="1"/>
</dbReference>
<keyword evidence="3" id="KW-0131">Cell cycle</keyword>
<dbReference type="GO" id="GO:0051301">
    <property type="term" value="P:cell division"/>
    <property type="evidence" value="ECO:0007669"/>
    <property type="project" value="UniProtKB-KW"/>
</dbReference>
<dbReference type="AlphaFoldDB" id="A0A812VQ31"/>